<keyword evidence="3" id="KW-0862">Zinc</keyword>
<keyword evidence="1" id="KW-0479">Metal-binding</keyword>
<dbReference type="Gene3D" id="3.30.40.10">
    <property type="entry name" value="Zinc/RING finger domain, C3HC4 (zinc finger)"/>
    <property type="match status" value="1"/>
</dbReference>
<protein>
    <recommendedName>
        <fullName evidence="5">RING-type domain-containing protein</fullName>
    </recommendedName>
</protein>
<dbReference type="InterPro" id="IPR001841">
    <property type="entry name" value="Znf_RING"/>
</dbReference>
<keyword evidence="7" id="KW-1185">Reference proteome</keyword>
<dbReference type="EMBL" id="JAYKXN010000003">
    <property type="protein sequence ID" value="KAK7303864.1"/>
    <property type="molecule type" value="Genomic_DNA"/>
</dbReference>
<evidence type="ECO:0000256" key="2">
    <source>
        <dbReference type="ARBA" id="ARBA00022771"/>
    </source>
</evidence>
<organism evidence="6 7">
    <name type="scientific">Clitoria ternatea</name>
    <name type="common">Butterfly pea</name>
    <dbReference type="NCBI Taxonomy" id="43366"/>
    <lineage>
        <taxon>Eukaryota</taxon>
        <taxon>Viridiplantae</taxon>
        <taxon>Streptophyta</taxon>
        <taxon>Embryophyta</taxon>
        <taxon>Tracheophyta</taxon>
        <taxon>Spermatophyta</taxon>
        <taxon>Magnoliopsida</taxon>
        <taxon>eudicotyledons</taxon>
        <taxon>Gunneridae</taxon>
        <taxon>Pentapetalae</taxon>
        <taxon>rosids</taxon>
        <taxon>fabids</taxon>
        <taxon>Fabales</taxon>
        <taxon>Fabaceae</taxon>
        <taxon>Papilionoideae</taxon>
        <taxon>50 kb inversion clade</taxon>
        <taxon>NPAAA clade</taxon>
        <taxon>indigoferoid/millettioid clade</taxon>
        <taxon>Phaseoleae</taxon>
        <taxon>Clitoria</taxon>
    </lineage>
</organism>
<dbReference type="PROSITE" id="PS50089">
    <property type="entry name" value="ZF_RING_2"/>
    <property type="match status" value="1"/>
</dbReference>
<reference evidence="6 7" key="1">
    <citation type="submission" date="2024-01" db="EMBL/GenBank/DDBJ databases">
        <title>The genomes of 5 underutilized Papilionoideae crops provide insights into root nodulation and disease resistance.</title>
        <authorList>
            <person name="Yuan L."/>
        </authorList>
    </citation>
    <scope>NUCLEOTIDE SEQUENCE [LARGE SCALE GENOMIC DNA]</scope>
    <source>
        <strain evidence="6">LY-2023</strain>
        <tissue evidence="6">Leaf</tissue>
    </source>
</reference>
<dbReference type="AlphaFoldDB" id="A0AAN9JUK2"/>
<evidence type="ECO:0000256" key="4">
    <source>
        <dbReference type="PROSITE-ProRule" id="PRU00175"/>
    </source>
</evidence>
<evidence type="ECO:0000256" key="3">
    <source>
        <dbReference type="ARBA" id="ARBA00022833"/>
    </source>
</evidence>
<dbReference type="Pfam" id="PF13639">
    <property type="entry name" value="zf-RING_2"/>
    <property type="match status" value="1"/>
</dbReference>
<name>A0AAN9JUK2_CLITE</name>
<evidence type="ECO:0000256" key="1">
    <source>
        <dbReference type="ARBA" id="ARBA00022723"/>
    </source>
</evidence>
<dbReference type="PANTHER" id="PTHR45798">
    <property type="entry name" value="RING-H2 FINGER PROTEIN ATL61-RELATED-RELATED"/>
    <property type="match status" value="1"/>
</dbReference>
<feature type="domain" description="RING-type" evidence="5">
    <location>
        <begin position="70"/>
        <end position="112"/>
    </location>
</feature>
<evidence type="ECO:0000259" key="5">
    <source>
        <dbReference type="PROSITE" id="PS50089"/>
    </source>
</evidence>
<dbReference type="PANTHER" id="PTHR45798:SF33">
    <property type="entry name" value="OS06G0666500 PROTEIN"/>
    <property type="match status" value="1"/>
</dbReference>
<keyword evidence="2 4" id="KW-0863">Zinc-finger</keyword>
<accession>A0AAN9JUK2</accession>
<dbReference type="GO" id="GO:0008270">
    <property type="term" value="F:zinc ion binding"/>
    <property type="evidence" value="ECO:0007669"/>
    <property type="project" value="UniProtKB-KW"/>
</dbReference>
<dbReference type="InterPro" id="IPR013083">
    <property type="entry name" value="Znf_RING/FYVE/PHD"/>
</dbReference>
<dbReference type="InterPro" id="IPR052788">
    <property type="entry name" value="RING-type_E3_ligase_ATL"/>
</dbReference>
<dbReference type="SMART" id="SM00184">
    <property type="entry name" value="RING"/>
    <property type="match status" value="1"/>
</dbReference>
<sequence>MFLIPESHSVCFSLCSWSQHYVTMCVPMCQPLHWIASRRLNSGLKKTEMVALPTSTYYSGSPSSSSPSNCAICLAEFSDGNTLRSLPNCNHNFHVDCIDKWLLAHSSCPTCRNLLKSNDSLSLHINVMS</sequence>
<dbReference type="Proteomes" id="UP001359559">
    <property type="component" value="Unassembled WGS sequence"/>
</dbReference>
<evidence type="ECO:0000313" key="7">
    <source>
        <dbReference type="Proteomes" id="UP001359559"/>
    </source>
</evidence>
<evidence type="ECO:0000313" key="6">
    <source>
        <dbReference type="EMBL" id="KAK7303864.1"/>
    </source>
</evidence>
<comment type="caution">
    <text evidence="6">The sequence shown here is derived from an EMBL/GenBank/DDBJ whole genome shotgun (WGS) entry which is preliminary data.</text>
</comment>
<gene>
    <name evidence="6" type="ORF">RJT34_14781</name>
</gene>
<proteinExistence type="predicted"/>
<dbReference type="SUPFAM" id="SSF57850">
    <property type="entry name" value="RING/U-box"/>
    <property type="match status" value="1"/>
</dbReference>